<dbReference type="SUPFAM" id="SSF53474">
    <property type="entry name" value="alpha/beta-Hydrolases"/>
    <property type="match status" value="1"/>
</dbReference>
<protein>
    <submittedName>
        <fullName evidence="3">Uncharacterized protein</fullName>
    </submittedName>
</protein>
<evidence type="ECO:0000256" key="2">
    <source>
        <dbReference type="SAM" id="MobiDB-lite"/>
    </source>
</evidence>
<dbReference type="PANTHER" id="PTHR43037:SF1">
    <property type="entry name" value="BLL1128 PROTEIN"/>
    <property type="match status" value="1"/>
</dbReference>
<dbReference type="Proteomes" id="UP000654075">
    <property type="component" value="Unassembled WGS sequence"/>
</dbReference>
<keyword evidence="1" id="KW-0732">Signal</keyword>
<accession>A0A813GQU2</accession>
<evidence type="ECO:0000313" key="4">
    <source>
        <dbReference type="Proteomes" id="UP000654075"/>
    </source>
</evidence>
<comment type="caution">
    <text evidence="3">The sequence shown here is derived from an EMBL/GenBank/DDBJ whole genome shotgun (WGS) entry which is preliminary data.</text>
</comment>
<organism evidence="3 4">
    <name type="scientific">Polarella glacialis</name>
    <name type="common">Dinoflagellate</name>
    <dbReference type="NCBI Taxonomy" id="89957"/>
    <lineage>
        <taxon>Eukaryota</taxon>
        <taxon>Sar</taxon>
        <taxon>Alveolata</taxon>
        <taxon>Dinophyceae</taxon>
        <taxon>Suessiales</taxon>
        <taxon>Suessiaceae</taxon>
        <taxon>Polarella</taxon>
    </lineage>
</organism>
<dbReference type="OrthoDB" id="2152248at2759"/>
<reference evidence="3" key="1">
    <citation type="submission" date="2021-02" db="EMBL/GenBank/DDBJ databases">
        <authorList>
            <person name="Dougan E. K."/>
            <person name="Rhodes N."/>
            <person name="Thang M."/>
            <person name="Chan C."/>
        </authorList>
    </citation>
    <scope>NUCLEOTIDE SEQUENCE</scope>
</reference>
<evidence type="ECO:0000256" key="1">
    <source>
        <dbReference type="ARBA" id="ARBA00022729"/>
    </source>
</evidence>
<feature type="region of interest" description="Disordered" evidence="2">
    <location>
        <begin position="1"/>
        <end position="20"/>
    </location>
</feature>
<dbReference type="AlphaFoldDB" id="A0A813GQU2"/>
<gene>
    <name evidence="3" type="ORF">PGLA1383_LOCUS45943</name>
</gene>
<name>A0A813GQU2_POLGL</name>
<dbReference type="Gene3D" id="3.40.50.1820">
    <property type="entry name" value="alpha/beta hydrolase"/>
    <property type="match status" value="1"/>
</dbReference>
<dbReference type="PANTHER" id="PTHR43037">
    <property type="entry name" value="UNNAMED PRODUCT-RELATED"/>
    <property type="match status" value="1"/>
</dbReference>
<evidence type="ECO:0000313" key="3">
    <source>
        <dbReference type="EMBL" id="CAE8629467.1"/>
    </source>
</evidence>
<dbReference type="EMBL" id="CAJNNV010029648">
    <property type="protein sequence ID" value="CAE8629467.1"/>
    <property type="molecule type" value="Genomic_DNA"/>
</dbReference>
<proteinExistence type="predicted"/>
<dbReference type="InterPro" id="IPR029058">
    <property type="entry name" value="AB_hydrolase_fold"/>
</dbReference>
<sequence length="445" mass="49621">MDEQPGCCIEEGGNESDNSKCAKTDSAAEELSLNPWFPCPGCDRTVTSLVRSGHPHPGKHHYYSYTHCCLTCESGSADPKHSEDQWACAGVPTSMFRQAKLSGSAIQSHYLLHDPGPEAAGGVPLPAVLFLHGANTYLYPETLWWDLRGLLEQNKVAHDEFFIVAPFGAIGEPVARASTWTKANRFKLDVPYVDSFDVDATWETFLRALEALGSRVDLSRLHVMGFSMGGQAVWSLALRYGSQLASAVPMAACCKWPEDAWASQDRIIEEVRRLPVWSYCGEQDTRTVSWRDFGWLADRRGLQTKSSESLTSHTELGIDSVIHDWGPDLSLTLVRGTRSCHCIWDMVFHNEEFFGLFRRLQMVRCDTPMESVEDGLTPFPASCEGRQKRQKQKWAGALVLVFGWSKLHVLHVPCLLCGKCCALPLNVECAQQTDQSSSESRLWTT</sequence>
<dbReference type="InterPro" id="IPR050955">
    <property type="entry name" value="Plant_Biomass_Hydrol_Est"/>
</dbReference>
<keyword evidence="4" id="KW-1185">Reference proteome</keyword>